<organism evidence="1">
    <name type="scientific">marine sediment metagenome</name>
    <dbReference type="NCBI Taxonomy" id="412755"/>
    <lineage>
        <taxon>unclassified sequences</taxon>
        <taxon>metagenomes</taxon>
        <taxon>ecological metagenomes</taxon>
    </lineage>
</organism>
<accession>A0A0F8XLM7</accession>
<dbReference type="AlphaFoldDB" id="A0A0F8XLM7"/>
<reference evidence="1" key="1">
    <citation type="journal article" date="2015" name="Nature">
        <title>Complex archaea that bridge the gap between prokaryotes and eukaryotes.</title>
        <authorList>
            <person name="Spang A."/>
            <person name="Saw J.H."/>
            <person name="Jorgensen S.L."/>
            <person name="Zaremba-Niedzwiedzka K."/>
            <person name="Martijn J."/>
            <person name="Lind A.E."/>
            <person name="van Eijk R."/>
            <person name="Schleper C."/>
            <person name="Guy L."/>
            <person name="Ettema T.J."/>
        </authorList>
    </citation>
    <scope>NUCLEOTIDE SEQUENCE</scope>
</reference>
<gene>
    <name evidence="1" type="ORF">LCGC14_3008720</name>
</gene>
<comment type="caution">
    <text evidence="1">The sequence shown here is derived from an EMBL/GenBank/DDBJ whole genome shotgun (WGS) entry which is preliminary data.</text>
</comment>
<name>A0A0F8XLM7_9ZZZZ</name>
<protein>
    <submittedName>
        <fullName evidence="1">Uncharacterized protein</fullName>
    </submittedName>
</protein>
<dbReference type="EMBL" id="LAZR01062211">
    <property type="protein sequence ID" value="KKK62000.1"/>
    <property type="molecule type" value="Genomic_DNA"/>
</dbReference>
<feature type="non-terminal residue" evidence="1">
    <location>
        <position position="1"/>
    </location>
</feature>
<evidence type="ECO:0000313" key="1">
    <source>
        <dbReference type="EMBL" id="KKK62000.1"/>
    </source>
</evidence>
<sequence length="188" mass="20360">EIGEGLLLGKGVGKLSVLLRGGFLAALPKAVKQSNKFKNVVKAADITLLAALGTAEGLRITNIVKTQGTDAAIIESIGLLSFGVGFSKAGLASDPVAEREFKRFVKTISDASIKGKRGQVPIGRKRKRKKGELQLLDDLIDPIEAEELRNVIGEIERRLLNERTIEGQKKIIAELRKGIKTPRAEKEI</sequence>
<proteinExistence type="predicted"/>